<evidence type="ECO:0000256" key="5">
    <source>
        <dbReference type="SAM" id="Phobius"/>
    </source>
</evidence>
<keyword evidence="2 5" id="KW-0812">Transmembrane</keyword>
<keyword evidence="6" id="KW-1185">Reference proteome</keyword>
<comment type="subcellular location">
    <subcellularLocation>
        <location evidence="1">Membrane</location>
        <topology evidence="1">Single-pass membrane protein</topology>
    </subcellularLocation>
</comment>
<organism evidence="6 7">
    <name type="scientific">Trichechus manatus latirostris</name>
    <name type="common">Florida manatee</name>
    <dbReference type="NCBI Taxonomy" id="127582"/>
    <lineage>
        <taxon>Eukaryota</taxon>
        <taxon>Metazoa</taxon>
        <taxon>Chordata</taxon>
        <taxon>Craniata</taxon>
        <taxon>Vertebrata</taxon>
        <taxon>Euteleostomi</taxon>
        <taxon>Mammalia</taxon>
        <taxon>Eutheria</taxon>
        <taxon>Afrotheria</taxon>
        <taxon>Sirenia</taxon>
        <taxon>Trichechidae</taxon>
        <taxon>Trichechus</taxon>
    </lineage>
</organism>
<sequence>MSSNTAVTSNYSSSVLYFTPKPEDHGTTLGSPARLLNFSCSLEKTLQCSCSFHGLPTPSMQWWMGDVPVGVDSMDNILQVTSTIFAPWANSTISLFGEPEIVMRLHCEGKNQYGTHTASIFLIPNKNSVSGVFMKGLIQGIVYGAIASALLFFFLVLVV</sequence>
<dbReference type="OrthoDB" id="10039395at2759"/>
<name>A0A2Y9G262_TRIMA</name>
<dbReference type="InParanoid" id="A0A2Y9G262"/>
<evidence type="ECO:0000313" key="6">
    <source>
        <dbReference type="Proteomes" id="UP000248480"/>
    </source>
</evidence>
<dbReference type="Proteomes" id="UP000248480">
    <property type="component" value="Unplaced"/>
</dbReference>
<keyword evidence="3 5" id="KW-1133">Transmembrane helix</keyword>
<dbReference type="GO" id="GO:0007155">
    <property type="term" value="P:cell adhesion"/>
    <property type="evidence" value="ECO:0007669"/>
    <property type="project" value="TreeGrafter"/>
</dbReference>
<accession>A0A2Y9G262</accession>
<dbReference type="RefSeq" id="XP_012412497.1">
    <property type="nucleotide sequence ID" value="XM_012557043.1"/>
</dbReference>
<dbReference type="InterPro" id="IPR051036">
    <property type="entry name" value="SIGLEC"/>
</dbReference>
<evidence type="ECO:0000256" key="4">
    <source>
        <dbReference type="ARBA" id="ARBA00023136"/>
    </source>
</evidence>
<dbReference type="GeneID" id="101342101"/>
<dbReference type="KEGG" id="tmu:101342101"/>
<evidence type="ECO:0000256" key="3">
    <source>
        <dbReference type="ARBA" id="ARBA00022989"/>
    </source>
</evidence>
<keyword evidence="4 5" id="KW-0472">Membrane</keyword>
<evidence type="ECO:0000256" key="2">
    <source>
        <dbReference type="ARBA" id="ARBA00022692"/>
    </source>
</evidence>
<evidence type="ECO:0000256" key="1">
    <source>
        <dbReference type="ARBA" id="ARBA00004167"/>
    </source>
</evidence>
<dbReference type="AlphaFoldDB" id="A0A2Y9G262"/>
<gene>
    <name evidence="7" type="primary">LOC101342101</name>
</gene>
<dbReference type="STRING" id="127582.A0A2Y9G262"/>
<proteinExistence type="predicted"/>
<protein>
    <submittedName>
        <fullName evidence="7">SIGLEC family-like protein 1</fullName>
    </submittedName>
</protein>
<feature type="transmembrane region" description="Helical" evidence="5">
    <location>
        <begin position="136"/>
        <end position="158"/>
    </location>
</feature>
<dbReference type="GO" id="GO:0005886">
    <property type="term" value="C:plasma membrane"/>
    <property type="evidence" value="ECO:0007669"/>
    <property type="project" value="TreeGrafter"/>
</dbReference>
<dbReference type="SUPFAM" id="SSF48726">
    <property type="entry name" value="Immunoglobulin"/>
    <property type="match status" value="1"/>
</dbReference>
<dbReference type="PANTHER" id="PTHR12035:SF113">
    <property type="entry name" value="RIKEN CDNA 4931406B18 GENE"/>
    <property type="match status" value="1"/>
</dbReference>
<evidence type="ECO:0000313" key="7">
    <source>
        <dbReference type="RefSeq" id="XP_012412497.1"/>
    </source>
</evidence>
<dbReference type="InterPro" id="IPR036179">
    <property type="entry name" value="Ig-like_dom_sf"/>
</dbReference>
<reference evidence="7" key="1">
    <citation type="submission" date="2025-08" db="UniProtKB">
        <authorList>
            <consortium name="RefSeq"/>
        </authorList>
    </citation>
    <scope>IDENTIFICATION</scope>
</reference>
<dbReference type="PANTHER" id="PTHR12035">
    <property type="entry name" value="SIALIC ACID BINDING IMMUNOGLOBULIN-LIKE LECTIN"/>
    <property type="match status" value="1"/>
</dbReference>
<dbReference type="GO" id="GO:0033691">
    <property type="term" value="F:sialic acid binding"/>
    <property type="evidence" value="ECO:0007669"/>
    <property type="project" value="TreeGrafter"/>
</dbReference>